<dbReference type="NCBIfam" id="NF040896">
    <property type="entry name" value="SP_0009_fam"/>
    <property type="match status" value="1"/>
</dbReference>
<proteinExistence type="predicted"/>
<gene>
    <name evidence="1" type="ORF">HHO37_09295</name>
</gene>
<dbReference type="RefSeq" id="WP_193523963.1">
    <property type="nucleotide sequence ID" value="NZ_JABASA010000024.1"/>
</dbReference>
<sequence length="47" mass="5394">MEHLIETVEKFLAYSDDKLEELAQKNQALREEPSHKIKVQNKVGGAK</sequence>
<dbReference type="InterPro" id="IPR049819">
    <property type="entry name" value="SP_0009-like"/>
</dbReference>
<dbReference type="Proteomes" id="UP000532121">
    <property type="component" value="Unassembled WGS sequence"/>
</dbReference>
<name>A0A7X9LF46_STRRT</name>
<comment type="caution">
    <text evidence="1">The sequence shown here is derived from an EMBL/GenBank/DDBJ whole genome shotgun (WGS) entry which is preliminary data.</text>
</comment>
<dbReference type="EMBL" id="JABASA010000024">
    <property type="protein sequence ID" value="NMD49849.1"/>
    <property type="molecule type" value="Genomic_DNA"/>
</dbReference>
<organism evidence="1 2">
    <name type="scientific">Streptococcus ratti</name>
    <dbReference type="NCBI Taxonomy" id="1341"/>
    <lineage>
        <taxon>Bacteria</taxon>
        <taxon>Bacillati</taxon>
        <taxon>Bacillota</taxon>
        <taxon>Bacilli</taxon>
        <taxon>Lactobacillales</taxon>
        <taxon>Streptococcaceae</taxon>
        <taxon>Streptococcus</taxon>
    </lineage>
</organism>
<reference evidence="1 2" key="1">
    <citation type="submission" date="2020-04" db="EMBL/GenBank/DDBJ databases">
        <title>MicrobeNet Type strains.</title>
        <authorList>
            <person name="Nicholson A.C."/>
        </authorList>
    </citation>
    <scope>NUCLEOTIDE SEQUENCE [LARGE SCALE GENOMIC DNA]</scope>
    <source>
        <strain evidence="1 2">DSM 22768</strain>
    </source>
</reference>
<evidence type="ECO:0000313" key="2">
    <source>
        <dbReference type="Proteomes" id="UP000532121"/>
    </source>
</evidence>
<evidence type="ECO:0000313" key="1">
    <source>
        <dbReference type="EMBL" id="NMD49849.1"/>
    </source>
</evidence>
<protein>
    <submittedName>
        <fullName evidence="1">Recombinase</fullName>
    </submittedName>
</protein>
<accession>A0A7X9LF46</accession>
<dbReference type="AlphaFoldDB" id="A0A7X9LF46"/>